<protein>
    <submittedName>
        <fullName evidence="1">Uncharacterized protein</fullName>
    </submittedName>
</protein>
<name>A0A0H5QU77_9EUKA</name>
<proteinExistence type="predicted"/>
<organism evidence="1">
    <name type="scientific">Spongospora subterranea</name>
    <dbReference type="NCBI Taxonomy" id="70186"/>
    <lineage>
        <taxon>Eukaryota</taxon>
        <taxon>Sar</taxon>
        <taxon>Rhizaria</taxon>
        <taxon>Endomyxa</taxon>
        <taxon>Phytomyxea</taxon>
        <taxon>Plasmodiophorida</taxon>
        <taxon>Plasmodiophoridae</taxon>
        <taxon>Spongospora</taxon>
    </lineage>
</organism>
<dbReference type="AlphaFoldDB" id="A0A0H5QU77"/>
<sequence length="105" mass="12517">MTLRFSLWTPRYCPDFFPSQLVVPGSYWNDMVLLSVYGSVNSAFRKGEAWVRFAKLVKRQRGRHQFYVPPREERRVKAATLERNAYLARLRAVYREAIEKREQGF</sequence>
<dbReference type="EMBL" id="HACM01005008">
    <property type="protein sequence ID" value="CRZ05450.1"/>
    <property type="molecule type" value="Transcribed_RNA"/>
</dbReference>
<accession>A0A0H5QU77</accession>
<reference evidence="1" key="1">
    <citation type="submission" date="2015-04" db="EMBL/GenBank/DDBJ databases">
        <title>The genome sequence of the plant pathogenic Rhizarian Plasmodiophora brassicae reveals insights in its biotrophic life cycle and the origin of chitin synthesis.</title>
        <authorList>
            <person name="Schwelm A."/>
            <person name="Fogelqvist J."/>
            <person name="Knaust A."/>
            <person name="Julke S."/>
            <person name="Lilja T."/>
            <person name="Dhandapani V."/>
            <person name="Bonilla-Rosso G."/>
            <person name="Karlsson M."/>
            <person name="Shevchenko A."/>
            <person name="Choi S.R."/>
            <person name="Kim H.G."/>
            <person name="Park J.Y."/>
            <person name="Lim Y.P."/>
            <person name="Ludwig-Muller J."/>
            <person name="Dixelius C."/>
        </authorList>
    </citation>
    <scope>NUCLEOTIDE SEQUENCE</scope>
    <source>
        <tissue evidence="1">Potato root galls</tissue>
    </source>
</reference>
<evidence type="ECO:0000313" key="1">
    <source>
        <dbReference type="EMBL" id="CRZ05450.1"/>
    </source>
</evidence>